<protein>
    <submittedName>
        <fullName evidence="1">Uncharacterized protein</fullName>
    </submittedName>
</protein>
<name>A0A1P8WDF1_9PLAN</name>
<reference evidence="1 2" key="1">
    <citation type="journal article" date="2016" name="Front. Microbiol.">
        <title>Fuerstia marisgermanicae gen. nov., sp. nov., an Unusual Member of the Phylum Planctomycetes from the German Wadden Sea.</title>
        <authorList>
            <person name="Kohn T."/>
            <person name="Heuer A."/>
            <person name="Jogler M."/>
            <person name="Vollmers J."/>
            <person name="Boedeker C."/>
            <person name="Bunk B."/>
            <person name="Rast P."/>
            <person name="Borchert D."/>
            <person name="Glockner I."/>
            <person name="Freese H.M."/>
            <person name="Klenk H.P."/>
            <person name="Overmann J."/>
            <person name="Kaster A.K."/>
            <person name="Rohde M."/>
            <person name="Wiegand S."/>
            <person name="Jogler C."/>
        </authorList>
    </citation>
    <scope>NUCLEOTIDE SEQUENCE [LARGE SCALE GENOMIC DNA]</scope>
    <source>
        <strain evidence="1 2">NH11</strain>
    </source>
</reference>
<dbReference type="EMBL" id="CP017641">
    <property type="protein sequence ID" value="APZ92105.1"/>
    <property type="molecule type" value="Genomic_DNA"/>
</dbReference>
<dbReference type="STRING" id="1891926.Fuma_01709"/>
<gene>
    <name evidence="1" type="ORF">Fuma_01709</name>
</gene>
<keyword evidence="2" id="KW-1185">Reference proteome</keyword>
<accession>A0A1P8WDF1</accession>
<sequence>MCCVVKSRVLHKEVSSRRAATGYHSQLTESGVNAYANSRVCTESLERGRRSSKLAPQR</sequence>
<dbReference type="Proteomes" id="UP000187735">
    <property type="component" value="Chromosome"/>
</dbReference>
<organism evidence="1 2">
    <name type="scientific">Fuerstiella marisgermanici</name>
    <dbReference type="NCBI Taxonomy" id="1891926"/>
    <lineage>
        <taxon>Bacteria</taxon>
        <taxon>Pseudomonadati</taxon>
        <taxon>Planctomycetota</taxon>
        <taxon>Planctomycetia</taxon>
        <taxon>Planctomycetales</taxon>
        <taxon>Planctomycetaceae</taxon>
        <taxon>Fuerstiella</taxon>
    </lineage>
</organism>
<evidence type="ECO:0000313" key="1">
    <source>
        <dbReference type="EMBL" id="APZ92105.1"/>
    </source>
</evidence>
<dbReference type="KEGG" id="fmr:Fuma_01709"/>
<dbReference type="AlphaFoldDB" id="A0A1P8WDF1"/>
<evidence type="ECO:0000313" key="2">
    <source>
        <dbReference type="Proteomes" id="UP000187735"/>
    </source>
</evidence>
<proteinExistence type="predicted"/>